<sequence length="62" mass="7243">METILHQSSPLLRTCPRVLILIKNFPCMMTPIMNKRLPSWISLLQPVGPSWCKHIQITYRIP</sequence>
<accession>Q2HU73</accession>
<protein>
    <submittedName>
        <fullName evidence="1">Uncharacterized protein</fullName>
    </submittedName>
</protein>
<organism evidence="1">
    <name type="scientific">Medicago truncatula</name>
    <name type="common">Barrel medic</name>
    <name type="synonym">Medicago tribuloides</name>
    <dbReference type="NCBI Taxonomy" id="3880"/>
    <lineage>
        <taxon>Eukaryota</taxon>
        <taxon>Viridiplantae</taxon>
        <taxon>Streptophyta</taxon>
        <taxon>Embryophyta</taxon>
        <taxon>Tracheophyta</taxon>
        <taxon>Spermatophyta</taxon>
        <taxon>Magnoliopsida</taxon>
        <taxon>eudicotyledons</taxon>
        <taxon>Gunneridae</taxon>
        <taxon>Pentapetalae</taxon>
        <taxon>rosids</taxon>
        <taxon>fabids</taxon>
        <taxon>Fabales</taxon>
        <taxon>Fabaceae</taxon>
        <taxon>Papilionoideae</taxon>
        <taxon>50 kb inversion clade</taxon>
        <taxon>NPAAA clade</taxon>
        <taxon>Hologalegina</taxon>
        <taxon>IRL clade</taxon>
        <taxon>Trifolieae</taxon>
        <taxon>Medicago</taxon>
    </lineage>
</organism>
<dbReference type="AlphaFoldDB" id="Q2HU73"/>
<dbReference type="EMBL" id="AC149208">
    <property type="protein sequence ID" value="ABD28761.2"/>
    <property type="molecule type" value="Genomic_DNA"/>
</dbReference>
<reference evidence="1" key="1">
    <citation type="submission" date="2004-10" db="EMBL/GenBank/DDBJ databases">
        <authorList>
            <person name="Town C.D."/>
        </authorList>
    </citation>
    <scope>NUCLEOTIDE SEQUENCE</scope>
</reference>
<gene>
    <name evidence="1" type="ORF">MtrDRAFT_AC149208g33v2</name>
</gene>
<proteinExistence type="predicted"/>
<name>Q2HU73_MEDTR</name>
<evidence type="ECO:0000313" key="1">
    <source>
        <dbReference type="EMBL" id="ABD28761.2"/>
    </source>
</evidence>
<reference evidence="1" key="2">
    <citation type="submission" date="2007-03" db="EMBL/GenBank/DDBJ databases">
        <authorList>
            <consortium name="The International Medicago Genome Annotation Group"/>
        </authorList>
    </citation>
    <scope>NUCLEOTIDE SEQUENCE</scope>
</reference>